<dbReference type="EMBL" id="FUEG01000009">
    <property type="protein sequence ID" value="SJL08821.1"/>
    <property type="molecule type" value="Genomic_DNA"/>
</dbReference>
<evidence type="ECO:0000313" key="1">
    <source>
        <dbReference type="EMBL" id="SJL08821.1"/>
    </source>
</evidence>
<sequence length="161" mass="18473">MFMYAITNSKINREPERVKKHRNQINIRAKRIRVLGERDIAMDFSLDGNLDLQLVEVQAELHSLLVFARPRVQCRRRPISKSAALVVVTAPHNSPSMYAENRDDWPSILPANLNRRQSFMTDAEQVRRRGAMTVTGKGAWWLCDIDVPPTPTTLHQLLLGF</sequence>
<dbReference type="AlphaFoldDB" id="A0A284RJ75"/>
<keyword evidence="2" id="KW-1185">Reference proteome</keyword>
<protein>
    <submittedName>
        <fullName evidence="1">Uncharacterized protein</fullName>
    </submittedName>
</protein>
<reference evidence="2" key="1">
    <citation type="journal article" date="2017" name="Nat. Ecol. Evol.">
        <title>Genome expansion and lineage-specific genetic innovations in the forest pathogenic fungi Armillaria.</title>
        <authorList>
            <person name="Sipos G."/>
            <person name="Prasanna A.N."/>
            <person name="Walter M.C."/>
            <person name="O'Connor E."/>
            <person name="Balint B."/>
            <person name="Krizsan K."/>
            <person name="Kiss B."/>
            <person name="Hess J."/>
            <person name="Varga T."/>
            <person name="Slot J."/>
            <person name="Riley R."/>
            <person name="Boka B."/>
            <person name="Rigling D."/>
            <person name="Barry K."/>
            <person name="Lee J."/>
            <person name="Mihaltcheva S."/>
            <person name="LaButti K."/>
            <person name="Lipzen A."/>
            <person name="Waldron R."/>
            <person name="Moloney N.M."/>
            <person name="Sperisen C."/>
            <person name="Kredics L."/>
            <person name="Vagvoelgyi C."/>
            <person name="Patrignani A."/>
            <person name="Fitzpatrick D."/>
            <person name="Nagy I."/>
            <person name="Doyle S."/>
            <person name="Anderson J.B."/>
            <person name="Grigoriev I.V."/>
            <person name="Gueldener U."/>
            <person name="Muensterkoetter M."/>
            <person name="Nagy L.G."/>
        </authorList>
    </citation>
    <scope>NUCLEOTIDE SEQUENCE [LARGE SCALE GENOMIC DNA]</scope>
    <source>
        <strain evidence="2">C18/9</strain>
    </source>
</reference>
<proteinExistence type="predicted"/>
<accession>A0A284RJ75</accession>
<name>A0A284RJ75_ARMOS</name>
<gene>
    <name evidence="1" type="ORF">ARMOST_12192</name>
</gene>
<evidence type="ECO:0000313" key="2">
    <source>
        <dbReference type="Proteomes" id="UP000219338"/>
    </source>
</evidence>
<dbReference type="Proteomes" id="UP000219338">
    <property type="component" value="Unassembled WGS sequence"/>
</dbReference>
<organism evidence="1 2">
    <name type="scientific">Armillaria ostoyae</name>
    <name type="common">Armillaria root rot fungus</name>
    <dbReference type="NCBI Taxonomy" id="47428"/>
    <lineage>
        <taxon>Eukaryota</taxon>
        <taxon>Fungi</taxon>
        <taxon>Dikarya</taxon>
        <taxon>Basidiomycota</taxon>
        <taxon>Agaricomycotina</taxon>
        <taxon>Agaricomycetes</taxon>
        <taxon>Agaricomycetidae</taxon>
        <taxon>Agaricales</taxon>
        <taxon>Marasmiineae</taxon>
        <taxon>Physalacriaceae</taxon>
        <taxon>Armillaria</taxon>
    </lineage>
</organism>